<gene>
    <name evidence="7" type="ORF">PsYK624_157240</name>
</gene>
<dbReference type="GO" id="GO:0010333">
    <property type="term" value="F:terpene synthase activity"/>
    <property type="evidence" value="ECO:0007669"/>
    <property type="project" value="InterPro"/>
</dbReference>
<dbReference type="InterPro" id="IPR034686">
    <property type="entry name" value="Terpene_cyclase-like_2"/>
</dbReference>
<evidence type="ECO:0000313" key="7">
    <source>
        <dbReference type="EMBL" id="GJE99460.1"/>
    </source>
</evidence>
<dbReference type="InterPro" id="IPR008949">
    <property type="entry name" value="Isoprenoid_synthase_dom_sf"/>
</dbReference>
<evidence type="ECO:0000256" key="5">
    <source>
        <dbReference type="ARBA" id="ARBA00023239"/>
    </source>
</evidence>
<dbReference type="PANTHER" id="PTHR35201">
    <property type="entry name" value="TERPENE SYNTHASE"/>
    <property type="match status" value="1"/>
</dbReference>
<dbReference type="SFLD" id="SFLDS00005">
    <property type="entry name" value="Isoprenoid_Synthase_Type_I"/>
    <property type="match status" value="1"/>
</dbReference>
<organism evidence="7 8">
    <name type="scientific">Phanerochaete sordida</name>
    <dbReference type="NCBI Taxonomy" id="48140"/>
    <lineage>
        <taxon>Eukaryota</taxon>
        <taxon>Fungi</taxon>
        <taxon>Dikarya</taxon>
        <taxon>Basidiomycota</taxon>
        <taxon>Agaricomycotina</taxon>
        <taxon>Agaricomycetes</taxon>
        <taxon>Polyporales</taxon>
        <taxon>Phanerochaetaceae</taxon>
        <taxon>Phanerochaete</taxon>
    </lineage>
</organism>
<dbReference type="Proteomes" id="UP000703269">
    <property type="component" value="Unassembled WGS sequence"/>
</dbReference>
<proteinExistence type="inferred from homology"/>
<comment type="similarity">
    <text evidence="2 6">Belongs to the terpene synthase family.</text>
</comment>
<evidence type="ECO:0000256" key="4">
    <source>
        <dbReference type="ARBA" id="ARBA00022842"/>
    </source>
</evidence>
<dbReference type="AlphaFoldDB" id="A0A9P3LLJ5"/>
<evidence type="ECO:0000256" key="1">
    <source>
        <dbReference type="ARBA" id="ARBA00001946"/>
    </source>
</evidence>
<keyword evidence="4 6" id="KW-0460">Magnesium</keyword>
<dbReference type="SFLD" id="SFLDG01020">
    <property type="entry name" value="Terpene_Cyclase_Like_2"/>
    <property type="match status" value="1"/>
</dbReference>
<keyword evidence="3 6" id="KW-0479">Metal-binding</keyword>
<sequence length="343" mass="38904">MPPIPKTIFIPDTLARWPFPRRINPHYKTVAPQSAAWLREFHAFGPRSQLAFDKCDFGLLAALAFPALSKEHYRVGCDLMNLFFVFDEHTDVLPGDSVRILADITMDAIQNPTKVRPKGEPAVGEITRQFWLNALACSSKTFQARFVDEWQMYVDSVVEQARDRDYTRLRSVEEHLALRRFTIGSRPSFAILELGLDIPQEVFDTPVLVDLRDTITDILSLDNDMASYNKEQAAGDDLHNVVTLIMHERSVDAGTALALAGGMHAERARRVVDVLWPAARALDVGPDVKESLASYIEGLMNWPRANDCWTFESKRYFGSDGLRVQQERVVDLYPRRRVEAVTV</sequence>
<accession>A0A9P3LLJ5</accession>
<comment type="caution">
    <text evidence="7">The sequence shown here is derived from an EMBL/GenBank/DDBJ whole genome shotgun (WGS) entry which is preliminary data.</text>
</comment>
<dbReference type="SUPFAM" id="SSF48576">
    <property type="entry name" value="Terpenoid synthases"/>
    <property type="match status" value="1"/>
</dbReference>
<keyword evidence="8" id="KW-1185">Reference proteome</keyword>
<dbReference type="PANTHER" id="PTHR35201:SF4">
    <property type="entry name" value="BETA-PINACENE SYNTHASE-RELATED"/>
    <property type="match status" value="1"/>
</dbReference>
<dbReference type="OrthoDB" id="6486656at2759"/>
<dbReference type="Gene3D" id="1.10.600.10">
    <property type="entry name" value="Farnesyl Diphosphate Synthase"/>
    <property type="match status" value="1"/>
</dbReference>
<protein>
    <recommendedName>
        <fullName evidence="6">Terpene synthase</fullName>
        <ecNumber evidence="6">4.2.3.-</ecNumber>
    </recommendedName>
</protein>
<dbReference type="GO" id="GO:0008299">
    <property type="term" value="P:isoprenoid biosynthetic process"/>
    <property type="evidence" value="ECO:0007669"/>
    <property type="project" value="UniProtKB-ARBA"/>
</dbReference>
<evidence type="ECO:0000313" key="8">
    <source>
        <dbReference type="Proteomes" id="UP000703269"/>
    </source>
</evidence>
<reference evidence="7 8" key="1">
    <citation type="submission" date="2021-08" db="EMBL/GenBank/DDBJ databases">
        <title>Draft Genome Sequence of Phanerochaete sordida strain YK-624.</title>
        <authorList>
            <person name="Mori T."/>
            <person name="Dohra H."/>
            <person name="Suzuki T."/>
            <person name="Kawagishi H."/>
            <person name="Hirai H."/>
        </authorList>
    </citation>
    <scope>NUCLEOTIDE SEQUENCE [LARGE SCALE GENOMIC DNA]</scope>
    <source>
        <strain evidence="7 8">YK-624</strain>
    </source>
</reference>
<dbReference type="EMBL" id="BPQB01000110">
    <property type="protein sequence ID" value="GJE99460.1"/>
    <property type="molecule type" value="Genomic_DNA"/>
</dbReference>
<dbReference type="EC" id="4.2.3.-" evidence="6"/>
<name>A0A9P3LLJ5_9APHY</name>
<keyword evidence="5 6" id="KW-0456">Lyase</keyword>
<evidence type="ECO:0000256" key="2">
    <source>
        <dbReference type="ARBA" id="ARBA00006333"/>
    </source>
</evidence>
<dbReference type="GO" id="GO:0046872">
    <property type="term" value="F:metal ion binding"/>
    <property type="evidence" value="ECO:0007669"/>
    <property type="project" value="UniProtKB-KW"/>
</dbReference>
<dbReference type="Pfam" id="PF19086">
    <property type="entry name" value="Terpene_syn_C_2"/>
    <property type="match status" value="1"/>
</dbReference>
<comment type="cofactor">
    <cofactor evidence="1 6">
        <name>Mg(2+)</name>
        <dbReference type="ChEBI" id="CHEBI:18420"/>
    </cofactor>
</comment>
<evidence type="ECO:0000256" key="3">
    <source>
        <dbReference type="ARBA" id="ARBA00022723"/>
    </source>
</evidence>
<evidence type="ECO:0000256" key="6">
    <source>
        <dbReference type="RuleBase" id="RU366034"/>
    </source>
</evidence>